<evidence type="ECO:0000256" key="2">
    <source>
        <dbReference type="ARBA" id="ARBA00007639"/>
    </source>
</evidence>
<protein>
    <submittedName>
        <fullName evidence="5">Substrate-binding domain-containing protein</fullName>
    </submittedName>
</protein>
<dbReference type="RefSeq" id="WP_258210738.1">
    <property type="nucleotide sequence ID" value="NZ_CP102734.1"/>
</dbReference>
<dbReference type="PANTHER" id="PTHR46847">
    <property type="entry name" value="D-ALLOSE-BINDING PERIPLASMIC PROTEIN-RELATED"/>
    <property type="match status" value="1"/>
</dbReference>
<name>A0ABY5R9V8_9MOLU</name>
<dbReference type="PANTHER" id="PTHR46847:SF1">
    <property type="entry name" value="D-ALLOSE-BINDING PERIPLASMIC PROTEIN-RELATED"/>
    <property type="match status" value="1"/>
</dbReference>
<feature type="domain" description="Periplasmic binding protein" evidence="4">
    <location>
        <begin position="45"/>
        <end position="312"/>
    </location>
</feature>
<reference evidence="5" key="1">
    <citation type="submission" date="2022-08" db="EMBL/GenBank/DDBJ databases">
        <title>Complete genome of Mycoplasma iguanae type strain 2327.</title>
        <authorList>
            <person name="Spergser J."/>
        </authorList>
    </citation>
    <scope>NUCLEOTIDE SEQUENCE</scope>
    <source>
        <strain evidence="5">2327</strain>
    </source>
</reference>
<dbReference type="Pfam" id="PF13407">
    <property type="entry name" value="Peripla_BP_4"/>
    <property type="match status" value="1"/>
</dbReference>
<organism evidence="5 6">
    <name type="scientific">Mycoplasma iguanae</name>
    <dbReference type="NCBI Taxonomy" id="292461"/>
    <lineage>
        <taxon>Bacteria</taxon>
        <taxon>Bacillati</taxon>
        <taxon>Mycoplasmatota</taxon>
        <taxon>Mollicutes</taxon>
        <taxon>Mycoplasmataceae</taxon>
        <taxon>Mycoplasma</taxon>
    </lineage>
</organism>
<dbReference type="SUPFAM" id="SSF53822">
    <property type="entry name" value="Periplasmic binding protein-like I"/>
    <property type="match status" value="1"/>
</dbReference>
<evidence type="ECO:0000313" key="6">
    <source>
        <dbReference type="Proteomes" id="UP001059252"/>
    </source>
</evidence>
<dbReference type="EMBL" id="CP102734">
    <property type="protein sequence ID" value="UVD81564.1"/>
    <property type="molecule type" value="Genomic_DNA"/>
</dbReference>
<evidence type="ECO:0000313" key="5">
    <source>
        <dbReference type="EMBL" id="UVD81564.1"/>
    </source>
</evidence>
<comment type="similarity">
    <text evidence="2">Belongs to the bacterial solute-binding protein 2 family.</text>
</comment>
<accession>A0ABY5R9V8</accession>
<evidence type="ECO:0000256" key="3">
    <source>
        <dbReference type="ARBA" id="ARBA00022729"/>
    </source>
</evidence>
<evidence type="ECO:0000256" key="1">
    <source>
        <dbReference type="ARBA" id="ARBA00004196"/>
    </source>
</evidence>
<evidence type="ECO:0000259" key="4">
    <source>
        <dbReference type="Pfam" id="PF13407"/>
    </source>
</evidence>
<dbReference type="Gene3D" id="3.40.50.2300">
    <property type="match status" value="2"/>
</dbReference>
<comment type="subcellular location">
    <subcellularLocation>
        <location evidence="1">Cell envelope</location>
    </subcellularLocation>
</comment>
<proteinExistence type="inferred from homology"/>
<dbReference type="Proteomes" id="UP001059252">
    <property type="component" value="Chromosome"/>
</dbReference>
<dbReference type="InterPro" id="IPR025997">
    <property type="entry name" value="SBP_2_dom"/>
</dbReference>
<sequence length="333" mass="36641">MSLKFVKLWNKIKKSSLFVIFSLGVLTAIIAGIAVANRNQPKEVISLILSTKNNPFFNEIETAVVNEFDKQNQYDLQIFDSENDDNKQVENIRNAVALGSKALIINVVNSSTAWDGGLSDVAKRNIPIFAIDRNITAPLGKITQTIASNNVQGAKDIAEWFLKKYPQAGVDNIFHLGGVQGSQAAQDREKGFKEGFRKDYLISEVADFSRSVGLAKTNDILQSRGEEFKIIFADNDEMAIGAIEAIEARNFHAVNTTPYDIAKGKYYVLGFDGTSDALKLIKENKMVATVIQQPALMGQIAAQSTFKVLKGETVESIHDAQTIVVSSDNIDQF</sequence>
<keyword evidence="6" id="KW-1185">Reference proteome</keyword>
<keyword evidence="3" id="KW-0732">Signal</keyword>
<dbReference type="InterPro" id="IPR028082">
    <property type="entry name" value="Peripla_BP_I"/>
</dbReference>
<gene>
    <name evidence="5" type="ORF">NV226_02440</name>
</gene>